<evidence type="ECO:0000313" key="2">
    <source>
        <dbReference type="Proteomes" id="UP000432715"/>
    </source>
</evidence>
<accession>A0A6I0FC21</accession>
<sequence length="174" mass="21548">MKKDKFYEYQVESMNEFYMHFRAYRMVHIQLENLKSNTLFWTIFSNTSIKNLFIYWCRIFGNKNVNMTHWQHHLREDEIEEFRNILLSTLEMTMDEWKKYHSEMLEFRNSYVAHHDKNHRQPVPVLDKAVLLMQTYEKWIKDKLVNEGIMYIDDLYEYVNPYISELKNIINKDL</sequence>
<gene>
    <name evidence="1" type="ORF">F8154_01980</name>
</gene>
<organism evidence="1 2">
    <name type="scientific">Alkaliphilus pronyensis</name>
    <dbReference type="NCBI Taxonomy" id="1482732"/>
    <lineage>
        <taxon>Bacteria</taxon>
        <taxon>Bacillati</taxon>
        <taxon>Bacillota</taxon>
        <taxon>Clostridia</taxon>
        <taxon>Peptostreptococcales</taxon>
        <taxon>Natronincolaceae</taxon>
        <taxon>Alkaliphilus</taxon>
    </lineage>
</organism>
<dbReference type="OrthoDB" id="6400561at2"/>
<evidence type="ECO:0008006" key="3">
    <source>
        <dbReference type="Google" id="ProtNLM"/>
    </source>
</evidence>
<dbReference type="Proteomes" id="UP000432715">
    <property type="component" value="Unassembled WGS sequence"/>
</dbReference>
<dbReference type="RefSeq" id="WP_151859913.1">
    <property type="nucleotide sequence ID" value="NZ_WBZC01000006.1"/>
</dbReference>
<comment type="caution">
    <text evidence="1">The sequence shown here is derived from an EMBL/GenBank/DDBJ whole genome shotgun (WGS) entry which is preliminary data.</text>
</comment>
<protein>
    <recommendedName>
        <fullName evidence="3">HEPN AbiU2-like domain-containing protein</fullName>
    </recommendedName>
</protein>
<dbReference type="AlphaFoldDB" id="A0A6I0FC21"/>
<evidence type="ECO:0000313" key="1">
    <source>
        <dbReference type="EMBL" id="KAB3537892.1"/>
    </source>
</evidence>
<keyword evidence="2" id="KW-1185">Reference proteome</keyword>
<reference evidence="1 2" key="1">
    <citation type="submission" date="2019-10" db="EMBL/GenBank/DDBJ databases">
        <title>Alkaliphilus serpentinus sp. nov. and Alkaliphilus pronyensis sp. nov., two novel anaerobic alkaliphilic species isolated from the serpentinized-hosted hydrothermal field of the Prony Bay (New Caledonia).</title>
        <authorList>
            <person name="Postec A."/>
        </authorList>
    </citation>
    <scope>NUCLEOTIDE SEQUENCE [LARGE SCALE GENOMIC DNA]</scope>
    <source>
        <strain evidence="1 2">LacV</strain>
    </source>
</reference>
<name>A0A6I0FC21_9FIRM</name>
<proteinExistence type="predicted"/>
<dbReference type="EMBL" id="WBZC01000006">
    <property type="protein sequence ID" value="KAB3537892.1"/>
    <property type="molecule type" value="Genomic_DNA"/>
</dbReference>